<evidence type="ECO:0000313" key="3">
    <source>
        <dbReference type="Proteomes" id="UP001477278"/>
    </source>
</evidence>
<feature type="compositionally biased region" description="Acidic residues" evidence="1">
    <location>
        <begin position="148"/>
        <end position="157"/>
    </location>
</feature>
<evidence type="ECO:0008006" key="4">
    <source>
        <dbReference type="Google" id="ProtNLM"/>
    </source>
</evidence>
<feature type="compositionally biased region" description="Polar residues" evidence="1">
    <location>
        <begin position="82"/>
        <end position="101"/>
    </location>
</feature>
<dbReference type="Proteomes" id="UP001477278">
    <property type="component" value="Unassembled WGS sequence"/>
</dbReference>
<evidence type="ECO:0000256" key="1">
    <source>
        <dbReference type="SAM" id="MobiDB-lite"/>
    </source>
</evidence>
<accession>A0ABV0FQW2</accession>
<comment type="caution">
    <text evidence="2">The sequence shown here is derived from an EMBL/GenBank/DDBJ whole genome shotgun (WGS) entry which is preliminary data.</text>
</comment>
<feature type="compositionally biased region" description="Polar residues" evidence="1">
    <location>
        <begin position="158"/>
        <end position="181"/>
    </location>
</feature>
<organism evidence="2 3">
    <name type="scientific">Shewanella vesiculosa</name>
    <dbReference type="NCBI Taxonomy" id="518738"/>
    <lineage>
        <taxon>Bacteria</taxon>
        <taxon>Pseudomonadati</taxon>
        <taxon>Pseudomonadota</taxon>
        <taxon>Gammaproteobacteria</taxon>
        <taxon>Alteromonadales</taxon>
        <taxon>Shewanellaceae</taxon>
        <taxon>Shewanella</taxon>
    </lineage>
</organism>
<feature type="compositionally biased region" description="Polar residues" evidence="1">
    <location>
        <begin position="121"/>
        <end position="144"/>
    </location>
</feature>
<gene>
    <name evidence="2" type="ORF">ABHN84_13145</name>
</gene>
<evidence type="ECO:0000313" key="2">
    <source>
        <dbReference type="EMBL" id="MEO3683232.1"/>
    </source>
</evidence>
<proteinExistence type="predicted"/>
<name>A0ABV0FQW2_9GAMM</name>
<sequence>MKIILMLVLVAIALYLYRRTQAVAKQELDKTDSNAAAHSSSSEVAQPSSPAATDTTDAEHKELDKPAADVVLGDSVINAPQSTSAILVDEPSTTANTSPVDTQEAELTTKPDAELNDSETTDTLSHAKSPSVNASPVDTPNIKLTTEPDAELNDSETTDTLSHAKSPSVNASPVETPNVKLTTEPDAEPNDSETTESLTHAETGSADTSATAVSTLQAGGLSLEPAKGDWASESLQQQVEVANNATDLQGQHDGLVSVINHCYKMRKQADYCQYGAALQLTYLELYRSLHQQHVAQKNTDDIKAPAFMQLSTLLNDVGQFDEALKVCQQALEYQLTDGTVTGFEGRIKRIEKAKAKAS</sequence>
<feature type="compositionally biased region" description="Low complexity" evidence="1">
    <location>
        <begin position="37"/>
        <end position="52"/>
    </location>
</feature>
<dbReference type="RefSeq" id="WP_347690404.1">
    <property type="nucleotide sequence ID" value="NZ_JBDPZN010000005.1"/>
</dbReference>
<keyword evidence="3" id="KW-1185">Reference proteome</keyword>
<feature type="compositionally biased region" description="Acidic residues" evidence="1">
    <location>
        <begin position="185"/>
        <end position="194"/>
    </location>
</feature>
<feature type="compositionally biased region" description="Polar residues" evidence="1">
    <location>
        <begin position="195"/>
        <end position="210"/>
    </location>
</feature>
<feature type="region of interest" description="Disordered" evidence="1">
    <location>
        <begin position="34"/>
        <end position="63"/>
    </location>
</feature>
<feature type="region of interest" description="Disordered" evidence="1">
    <location>
        <begin position="82"/>
        <end position="210"/>
    </location>
</feature>
<reference evidence="2 3" key="1">
    <citation type="submission" date="2024-05" db="EMBL/GenBank/DDBJ databases">
        <title>Genome sequencing of Marine Estuary Bacteria, Shewanella vesiculosa and S. baltica, and Pseudomonas syringae.</title>
        <authorList>
            <person name="Gurung A."/>
            <person name="Maclea K.S."/>
        </authorList>
    </citation>
    <scope>NUCLEOTIDE SEQUENCE [LARGE SCALE GENOMIC DNA]</scope>
    <source>
        <strain evidence="2 3">1A</strain>
    </source>
</reference>
<protein>
    <recommendedName>
        <fullName evidence="4">Tetratricopeptide repeat protein</fullName>
    </recommendedName>
</protein>
<dbReference type="EMBL" id="JBDPZN010000005">
    <property type="protein sequence ID" value="MEO3683232.1"/>
    <property type="molecule type" value="Genomic_DNA"/>
</dbReference>